<reference evidence="1 2" key="1">
    <citation type="submission" date="2022-10" db="EMBL/GenBank/DDBJ databases">
        <title>The complete genomes of actinobacterial strains from the NBC collection.</title>
        <authorList>
            <person name="Joergensen T.S."/>
            <person name="Alvarez Arevalo M."/>
            <person name="Sterndorff E.B."/>
            <person name="Faurdal D."/>
            <person name="Vuksanovic O."/>
            <person name="Mourched A.-S."/>
            <person name="Charusanti P."/>
            <person name="Shaw S."/>
            <person name="Blin K."/>
            <person name="Weber T."/>
        </authorList>
    </citation>
    <scope>NUCLEOTIDE SEQUENCE [LARGE SCALE GENOMIC DNA]</scope>
    <source>
        <strain evidence="1 2">NBC_01247</strain>
    </source>
</reference>
<sequence length="59" mass="6194">MTERSPSPADGPVVPDEAEAAVTVRALRTAFDDRRVLERGDFAVVADTVFGLLLPPAGA</sequence>
<proteinExistence type="predicted"/>
<protein>
    <submittedName>
        <fullName evidence="1">Uncharacterized protein</fullName>
    </submittedName>
</protein>
<gene>
    <name evidence="1" type="ORF">OG469_04040</name>
</gene>
<dbReference type="RefSeq" id="WP_329500714.1">
    <property type="nucleotide sequence ID" value="NZ_CP108460.1"/>
</dbReference>
<accession>A0ABZ1W1T4</accession>
<dbReference type="EMBL" id="CP108482">
    <property type="protein sequence ID" value="WUS54753.1"/>
    <property type="molecule type" value="Genomic_DNA"/>
</dbReference>
<name>A0ABZ1W1T4_9ACTN</name>
<dbReference type="Proteomes" id="UP001432014">
    <property type="component" value="Chromosome"/>
</dbReference>
<keyword evidence="2" id="KW-1185">Reference proteome</keyword>
<evidence type="ECO:0000313" key="2">
    <source>
        <dbReference type="Proteomes" id="UP001432014"/>
    </source>
</evidence>
<evidence type="ECO:0000313" key="1">
    <source>
        <dbReference type="EMBL" id="WUS54753.1"/>
    </source>
</evidence>
<organism evidence="1 2">
    <name type="scientific">Kitasatospora herbaricolor</name>
    <dbReference type="NCBI Taxonomy" id="68217"/>
    <lineage>
        <taxon>Bacteria</taxon>
        <taxon>Bacillati</taxon>
        <taxon>Actinomycetota</taxon>
        <taxon>Actinomycetes</taxon>
        <taxon>Kitasatosporales</taxon>
        <taxon>Streptomycetaceae</taxon>
        <taxon>Kitasatospora</taxon>
    </lineage>
</organism>